<dbReference type="Proteomes" id="UP000800097">
    <property type="component" value="Unassembled WGS sequence"/>
</dbReference>
<proteinExistence type="predicted"/>
<protein>
    <submittedName>
        <fullName evidence="4">Ankyrin</fullName>
    </submittedName>
</protein>
<name>A0A6A6K087_WESOR</name>
<dbReference type="InterPro" id="IPR002110">
    <property type="entry name" value="Ankyrin_rpt"/>
</dbReference>
<dbReference type="Pfam" id="PF12796">
    <property type="entry name" value="Ank_2"/>
    <property type="match status" value="1"/>
</dbReference>
<dbReference type="PROSITE" id="PS50088">
    <property type="entry name" value="ANK_REPEAT"/>
    <property type="match status" value="1"/>
</dbReference>
<keyword evidence="2 3" id="KW-0040">ANK repeat</keyword>
<keyword evidence="1" id="KW-0677">Repeat</keyword>
<reference evidence="4" key="1">
    <citation type="journal article" date="2020" name="Stud. Mycol.">
        <title>101 Dothideomycetes genomes: a test case for predicting lifestyles and emergence of pathogens.</title>
        <authorList>
            <person name="Haridas S."/>
            <person name="Albert R."/>
            <person name="Binder M."/>
            <person name="Bloem J."/>
            <person name="Labutti K."/>
            <person name="Salamov A."/>
            <person name="Andreopoulos B."/>
            <person name="Baker S."/>
            <person name="Barry K."/>
            <person name="Bills G."/>
            <person name="Bluhm B."/>
            <person name="Cannon C."/>
            <person name="Castanera R."/>
            <person name="Culley D."/>
            <person name="Daum C."/>
            <person name="Ezra D."/>
            <person name="Gonzalez J."/>
            <person name="Henrissat B."/>
            <person name="Kuo A."/>
            <person name="Liang C."/>
            <person name="Lipzen A."/>
            <person name="Lutzoni F."/>
            <person name="Magnuson J."/>
            <person name="Mondo S."/>
            <person name="Nolan M."/>
            <person name="Ohm R."/>
            <person name="Pangilinan J."/>
            <person name="Park H.-J."/>
            <person name="Ramirez L."/>
            <person name="Alfaro M."/>
            <person name="Sun H."/>
            <person name="Tritt A."/>
            <person name="Yoshinaga Y."/>
            <person name="Zwiers L.-H."/>
            <person name="Turgeon B."/>
            <person name="Goodwin S."/>
            <person name="Spatafora J."/>
            <person name="Crous P."/>
            <person name="Grigoriev I."/>
        </authorList>
    </citation>
    <scope>NUCLEOTIDE SEQUENCE</scope>
    <source>
        <strain evidence="4">CBS 379.55</strain>
    </source>
</reference>
<dbReference type="PANTHER" id="PTHR24198:SF165">
    <property type="entry name" value="ANKYRIN REPEAT-CONTAINING PROTEIN-RELATED"/>
    <property type="match status" value="1"/>
</dbReference>
<dbReference type="InterPro" id="IPR036770">
    <property type="entry name" value="Ankyrin_rpt-contain_sf"/>
</dbReference>
<evidence type="ECO:0000256" key="3">
    <source>
        <dbReference type="PROSITE-ProRule" id="PRU00023"/>
    </source>
</evidence>
<dbReference type="RefSeq" id="XP_033658993.1">
    <property type="nucleotide sequence ID" value="XM_033794525.1"/>
</dbReference>
<evidence type="ECO:0000256" key="2">
    <source>
        <dbReference type="ARBA" id="ARBA00023043"/>
    </source>
</evidence>
<sequence>MTARITLKDLIRDAGITPIPTRQPLPAPSQPAIIASEDDHAVARQLLVQQRRNNPEYKDPNKQLKRIFRSSKEKEKLENPARWEFTQAELDEALSAVVDQPTSSPGLVQAFLSLGAKVNFVDLSDDKKHKSAKQSNVSVRRRTKVLQRATTVRRADSVGLLASAGADQTTLDEALKTALAANDQACIQELLRHGADVNKYPNALADAVRSNDQNLVRLLLRAPKAFRTEIISSTLAAAVQLKSEQILSLLLGYGADPNFNGASALYMAILQRDYRLAVALVAGPVRPMPASLQKALEPVLRMPTVQELFQYLQLLFCCGLPPNSAGLSVLLAAACKTNDASLASLLLDNGVSITAHGVECLQSAISNANWTLARRMLQIPLSPADASRTLARLPTNAPKTERLTLVDALLRKGANGPPVEAWLTIAVQEKDTPLMDLIVNAGPSVDSKTSGALHVALQRKDRQSIELLLQAKPTPQALSRGFPLLWEGYSPSERQETARLLLEHGARGPEVDQSLVRAVSEKPSSRDISLIMDLLRYGADVEYENGKCIQVAAEHADLAVLELLCKRKLSARITSAALPLTFDKNGRRRDTTLRMIGMLLAHGIEDPSALKALQQAVRGGPANIDIIDRFLEADARLVPSALSCIAAVDDPEARSSLLVHLLQRNPSQETLNETLLNELQYALTHGVTSTVKLLLDCNASVNHRDGEGLHVAVSAGSVALTTMLLKAREPPNRSTVTRAFRGIFKEGTSSNSEGLNDRIAIIEALLDSGVDQPAIDSALRIVLDETSSGSDYGKLVDLLLGHNASVNTADGTCFVFAARRRDCNLLDKLLGHNPDFSVIVPTLLASQLPEDVLIRLLEKCFTHGLAFQALETTGDRTPHIPVLLLAMQHFPRGSALVQLLLDHGCNPDVIVSGIVEPVLGAEPVSALIWALSQPQKTVSTTVIQALVAAGASRTRTAPLSELSPIALAAREGRQDVVQMLLDHGADASVRDKWNRSALFYASSGSLPSLVQTLAPHALRDDGSLHEAARCLQLDISRILIKEGHKPNFPCRLHGGRSALGELCLNAEVTNGIQRTKARQLIRLLLEHGANPKFKARNERSSVILALDNPRSPLEVTEALLDTEVWEEINDEKHMFRDEKGFWYSPIKYVELVPSASRARNKQDLTELLRDKGCEPKFYSENPEQPEGAVGMPASIAELADRQKAHLLSLKLAKEANDHNRMLEEANHRDMLRRKKEHQDADMAVAAAAQAQWLALEQAKHDFEVERVQSAERMKRNEKITWHKLQMEQERESAAQRQQIEDRKASATFAHEAKLAKQRQAELEHRAGVERKALLEKEQLFERNMNRQKQLTDRLDESAQLHARLRQERPAIEPAKWGSVD</sequence>
<dbReference type="PROSITE" id="PS50297">
    <property type="entry name" value="ANK_REP_REGION"/>
    <property type="match status" value="1"/>
</dbReference>
<dbReference type="SMART" id="SM00248">
    <property type="entry name" value="ANK"/>
    <property type="match status" value="16"/>
</dbReference>
<dbReference type="OrthoDB" id="3182339at2759"/>
<dbReference type="Gene3D" id="1.25.40.20">
    <property type="entry name" value="Ankyrin repeat-containing domain"/>
    <property type="match status" value="5"/>
</dbReference>
<keyword evidence="5" id="KW-1185">Reference proteome</keyword>
<feature type="repeat" description="ANK" evidence="3">
    <location>
        <begin position="960"/>
        <end position="992"/>
    </location>
</feature>
<organism evidence="4 5">
    <name type="scientific">Westerdykella ornata</name>
    <dbReference type="NCBI Taxonomy" id="318751"/>
    <lineage>
        <taxon>Eukaryota</taxon>
        <taxon>Fungi</taxon>
        <taxon>Dikarya</taxon>
        <taxon>Ascomycota</taxon>
        <taxon>Pezizomycotina</taxon>
        <taxon>Dothideomycetes</taxon>
        <taxon>Pleosporomycetidae</taxon>
        <taxon>Pleosporales</taxon>
        <taxon>Sporormiaceae</taxon>
        <taxon>Westerdykella</taxon>
    </lineage>
</organism>
<evidence type="ECO:0000313" key="4">
    <source>
        <dbReference type="EMBL" id="KAF2281456.1"/>
    </source>
</evidence>
<dbReference type="SUPFAM" id="SSF48403">
    <property type="entry name" value="Ankyrin repeat"/>
    <property type="match status" value="4"/>
</dbReference>
<dbReference type="GeneID" id="54547700"/>
<dbReference type="EMBL" id="ML986484">
    <property type="protein sequence ID" value="KAF2281456.1"/>
    <property type="molecule type" value="Genomic_DNA"/>
</dbReference>
<dbReference type="PANTHER" id="PTHR24198">
    <property type="entry name" value="ANKYRIN REPEAT AND PROTEIN KINASE DOMAIN-CONTAINING PROTEIN"/>
    <property type="match status" value="1"/>
</dbReference>
<gene>
    <name evidence="4" type="ORF">EI97DRAFT_30029</name>
</gene>
<evidence type="ECO:0000256" key="1">
    <source>
        <dbReference type="ARBA" id="ARBA00022737"/>
    </source>
</evidence>
<accession>A0A6A6K087</accession>
<evidence type="ECO:0000313" key="5">
    <source>
        <dbReference type="Proteomes" id="UP000800097"/>
    </source>
</evidence>